<evidence type="ECO:0000259" key="3">
    <source>
        <dbReference type="Pfam" id="PF00656"/>
    </source>
</evidence>
<comment type="caution">
    <text evidence="4">The sequence shown here is derived from an EMBL/GenBank/DDBJ whole genome shotgun (WGS) entry which is preliminary data.</text>
</comment>
<comment type="similarity">
    <text evidence="1">Belongs to the peptidase C14B family.</text>
</comment>
<evidence type="ECO:0000256" key="2">
    <source>
        <dbReference type="SAM" id="MobiDB-lite"/>
    </source>
</evidence>
<proteinExistence type="inferred from homology"/>
<evidence type="ECO:0000313" key="4">
    <source>
        <dbReference type="EMBL" id="KAE8695479.1"/>
    </source>
</evidence>
<evidence type="ECO:0000256" key="1">
    <source>
        <dbReference type="ARBA" id="ARBA00009005"/>
    </source>
</evidence>
<reference evidence="4" key="1">
    <citation type="submission" date="2019-09" db="EMBL/GenBank/DDBJ databases">
        <title>Draft genome information of white flower Hibiscus syriacus.</title>
        <authorList>
            <person name="Kim Y.-M."/>
        </authorList>
    </citation>
    <scope>NUCLEOTIDE SEQUENCE [LARGE SCALE GENOMIC DNA]</scope>
    <source>
        <strain evidence="4">YM2019G1</strain>
    </source>
</reference>
<accession>A0A6A2ZW36</accession>
<gene>
    <name evidence="4" type="ORF">F3Y22_tig00110705pilonHSYRG00033</name>
</gene>
<dbReference type="Pfam" id="PF00656">
    <property type="entry name" value="Peptidase_C14"/>
    <property type="match status" value="1"/>
</dbReference>
<dbReference type="AlphaFoldDB" id="A0A6A2ZW36"/>
<dbReference type="PANTHER" id="PTHR48104">
    <property type="entry name" value="METACASPASE-4"/>
    <property type="match status" value="1"/>
</dbReference>
<dbReference type="GO" id="GO:0004197">
    <property type="term" value="F:cysteine-type endopeptidase activity"/>
    <property type="evidence" value="ECO:0007669"/>
    <property type="project" value="InterPro"/>
</dbReference>
<name>A0A6A2ZW36_HIBSY</name>
<keyword evidence="5" id="KW-1185">Reference proteome</keyword>
<dbReference type="InterPro" id="IPR050452">
    <property type="entry name" value="Metacaspase"/>
</dbReference>
<feature type="domain" description="Peptidase C14 caspase" evidence="3">
    <location>
        <begin position="5"/>
        <end position="321"/>
    </location>
</feature>
<protein>
    <recommendedName>
        <fullName evidence="3">Peptidase C14 caspase domain-containing protein</fullName>
    </recommendedName>
</protein>
<dbReference type="OrthoDB" id="3223806at2759"/>
<dbReference type="Gene3D" id="3.40.50.12660">
    <property type="match status" value="2"/>
</dbReference>
<evidence type="ECO:0000313" key="5">
    <source>
        <dbReference type="Proteomes" id="UP000436088"/>
    </source>
</evidence>
<dbReference type="GO" id="GO:0005737">
    <property type="term" value="C:cytoplasm"/>
    <property type="evidence" value="ECO:0007669"/>
    <property type="project" value="TreeGrafter"/>
</dbReference>
<dbReference type="GO" id="GO:0006508">
    <property type="term" value="P:proteolysis"/>
    <property type="evidence" value="ECO:0007669"/>
    <property type="project" value="InterPro"/>
</dbReference>
<sequence length="384" mass="41956">MSKVRKRAVLVGCNYPNTKLRLQGCINDVSSMEELIVNEFGFNQDNVKYLVDEPGTSPEGLPTRANIMAALEEMVDAAASGDILFFHFSGHGTTFSSLKPGESYQEEEAIVPCDLNLITNMDLRRLIQKLQPGTSFTILSDSCHSGGLIDKDKEQIGPTRMKGIPLPVYYKSRGISIGSIMDCLHSVTGAIQTGANIAIGVANAVSIGANIVENIGSGLSTIFNKEVSITFRPEHEQRAVMKSRSLTEDEGLLLSGCQANETSADLEGSPLTEGKAHGAFTYAVVKVLNQIKGLTNKQLVKEVRKFLQEQGIEQHPCLYSSDGNANTHFLDTQNTRDRKKAIARGVDDDHVPIDTHLQINGRRNRQDSPIKRHRGAETSIAYSN</sequence>
<feature type="region of interest" description="Disordered" evidence="2">
    <location>
        <begin position="361"/>
        <end position="384"/>
    </location>
</feature>
<dbReference type="EMBL" id="VEPZ02001080">
    <property type="protein sequence ID" value="KAE8695479.1"/>
    <property type="molecule type" value="Genomic_DNA"/>
</dbReference>
<dbReference type="PANTHER" id="PTHR48104:SF7">
    <property type="entry name" value="METACASPASE-9"/>
    <property type="match status" value="1"/>
</dbReference>
<organism evidence="4 5">
    <name type="scientific">Hibiscus syriacus</name>
    <name type="common">Rose of Sharon</name>
    <dbReference type="NCBI Taxonomy" id="106335"/>
    <lineage>
        <taxon>Eukaryota</taxon>
        <taxon>Viridiplantae</taxon>
        <taxon>Streptophyta</taxon>
        <taxon>Embryophyta</taxon>
        <taxon>Tracheophyta</taxon>
        <taxon>Spermatophyta</taxon>
        <taxon>Magnoliopsida</taxon>
        <taxon>eudicotyledons</taxon>
        <taxon>Gunneridae</taxon>
        <taxon>Pentapetalae</taxon>
        <taxon>rosids</taxon>
        <taxon>malvids</taxon>
        <taxon>Malvales</taxon>
        <taxon>Malvaceae</taxon>
        <taxon>Malvoideae</taxon>
        <taxon>Hibiscus</taxon>
    </lineage>
</organism>
<dbReference type="Proteomes" id="UP000436088">
    <property type="component" value="Unassembled WGS sequence"/>
</dbReference>
<dbReference type="InterPro" id="IPR011600">
    <property type="entry name" value="Pept_C14_caspase"/>
</dbReference>